<evidence type="ECO:0000256" key="4">
    <source>
        <dbReference type="ARBA" id="ARBA00023125"/>
    </source>
</evidence>
<dbReference type="GO" id="GO:0003899">
    <property type="term" value="F:DNA-directed RNA polymerase activity"/>
    <property type="evidence" value="ECO:0007669"/>
    <property type="project" value="UniProtKB-EC"/>
</dbReference>
<dbReference type="Pfam" id="PF04545">
    <property type="entry name" value="Sigma70_r4"/>
    <property type="match status" value="1"/>
</dbReference>
<evidence type="ECO:0000256" key="3">
    <source>
        <dbReference type="ARBA" id="ARBA00023082"/>
    </source>
</evidence>
<dbReference type="Pfam" id="PF04542">
    <property type="entry name" value="Sigma70_r2"/>
    <property type="match status" value="1"/>
</dbReference>
<organism evidence="8 9">
    <name type="scientific">Temperatibacter marinus</name>
    <dbReference type="NCBI Taxonomy" id="1456591"/>
    <lineage>
        <taxon>Bacteria</taxon>
        <taxon>Pseudomonadati</taxon>
        <taxon>Pseudomonadota</taxon>
        <taxon>Alphaproteobacteria</taxon>
        <taxon>Kordiimonadales</taxon>
        <taxon>Temperatibacteraceae</taxon>
        <taxon>Temperatibacter</taxon>
    </lineage>
</organism>
<dbReference type="RefSeq" id="WP_310799292.1">
    <property type="nucleotide sequence ID" value="NZ_CP123872.1"/>
</dbReference>
<dbReference type="InterPro" id="IPR000943">
    <property type="entry name" value="RNA_pol_sigma70"/>
</dbReference>
<evidence type="ECO:0000256" key="5">
    <source>
        <dbReference type="ARBA" id="ARBA00023163"/>
    </source>
</evidence>
<keyword evidence="2" id="KW-0805">Transcription regulation</keyword>
<keyword evidence="8" id="KW-0808">Transferase</keyword>
<dbReference type="Gene3D" id="1.20.140.160">
    <property type="match status" value="1"/>
</dbReference>
<dbReference type="InterPro" id="IPR007630">
    <property type="entry name" value="RNA_pol_sigma70_r4"/>
</dbReference>
<keyword evidence="9" id="KW-1185">Reference proteome</keyword>
<dbReference type="InterPro" id="IPR050813">
    <property type="entry name" value="Sigma-70_Factor"/>
</dbReference>
<dbReference type="Gene3D" id="1.20.120.1810">
    <property type="match status" value="1"/>
</dbReference>
<comment type="similarity">
    <text evidence="1">Belongs to the sigma-70 factor family.</text>
</comment>
<feature type="region of interest" description="Disordered" evidence="6">
    <location>
        <begin position="1"/>
        <end position="40"/>
    </location>
</feature>
<dbReference type="EC" id="2.7.7.6" evidence="8"/>
<dbReference type="InterPro" id="IPR013324">
    <property type="entry name" value="RNA_pol_sigma_r3/r4-like"/>
</dbReference>
<evidence type="ECO:0000313" key="8">
    <source>
        <dbReference type="EMBL" id="WND03439.1"/>
    </source>
</evidence>
<dbReference type="InterPro" id="IPR014284">
    <property type="entry name" value="RNA_pol_sigma-70_dom"/>
</dbReference>
<dbReference type="PROSITE" id="PS00715">
    <property type="entry name" value="SIGMA70_1"/>
    <property type="match status" value="1"/>
</dbReference>
<dbReference type="AlphaFoldDB" id="A0AA52EJ34"/>
<dbReference type="SUPFAM" id="SSF88659">
    <property type="entry name" value="Sigma3 and sigma4 domains of RNA polymerase sigma factors"/>
    <property type="match status" value="1"/>
</dbReference>
<evidence type="ECO:0000256" key="2">
    <source>
        <dbReference type="ARBA" id="ARBA00023015"/>
    </source>
</evidence>
<dbReference type="PANTHER" id="PTHR30376:SF3">
    <property type="entry name" value="RNA POLYMERASE SIGMA FACTOR RPOH"/>
    <property type="match status" value="1"/>
</dbReference>
<dbReference type="KEGG" id="tmk:QGN29_03520"/>
<protein>
    <submittedName>
        <fullName evidence="8">RNA polymerase factor sigma-32</fullName>
        <ecNumber evidence="8">2.7.7.6</ecNumber>
    </submittedName>
</protein>
<dbReference type="GO" id="GO:0003677">
    <property type="term" value="F:DNA binding"/>
    <property type="evidence" value="ECO:0007669"/>
    <property type="project" value="UniProtKB-KW"/>
</dbReference>
<dbReference type="InterPro" id="IPR013325">
    <property type="entry name" value="RNA_pol_sigma_r2"/>
</dbReference>
<dbReference type="Proteomes" id="UP001268683">
    <property type="component" value="Chromosome"/>
</dbReference>
<dbReference type="NCBIfam" id="NF005143">
    <property type="entry name" value="PRK06596.1"/>
    <property type="match status" value="1"/>
</dbReference>
<feature type="domain" description="RNA polymerase sigma-70" evidence="7">
    <location>
        <begin position="101"/>
        <end position="114"/>
    </location>
</feature>
<evidence type="ECO:0000313" key="9">
    <source>
        <dbReference type="Proteomes" id="UP001268683"/>
    </source>
</evidence>
<evidence type="ECO:0000256" key="6">
    <source>
        <dbReference type="SAM" id="MobiDB-lite"/>
    </source>
</evidence>
<dbReference type="SUPFAM" id="SSF88946">
    <property type="entry name" value="Sigma2 domain of RNA polymerase sigma factors"/>
    <property type="match status" value="1"/>
</dbReference>
<sequence>MPDGQLRQPLEGECENSSPRVPPFEVQSAPPKNDGPVDLDRKQIQKAMREKLLEREEEYELAVKWRDHQDKKALDMFIRPYMRLAISIASRFKVYGLPLNDLIQEGNVGLMQAANRFDPDREVRFSTYASWWIKASIQDFILRNWSIVRTGTTAAHKSLFFNFKRVKAQIDGLSEGPLSQGNRQKLAEEMGVRTKDVELMEGRLSGVDRSLNAPIGEGEGFSWQDTLESMDPTPDQTVQHAVDTAKTKAIIQKAMSSLTDREVMIVSERQLSGETVTLASLGGRLGISKERVRQIEAQAMKKLKIRMMSIIGDPYKAGLLGT</sequence>
<dbReference type="EMBL" id="CP123872">
    <property type="protein sequence ID" value="WND03439.1"/>
    <property type="molecule type" value="Genomic_DNA"/>
</dbReference>
<evidence type="ECO:0000259" key="7">
    <source>
        <dbReference type="PROSITE" id="PS00715"/>
    </source>
</evidence>
<dbReference type="PRINTS" id="PR00046">
    <property type="entry name" value="SIGMA70FCT"/>
</dbReference>
<dbReference type="GO" id="GO:0006352">
    <property type="term" value="P:DNA-templated transcription initiation"/>
    <property type="evidence" value="ECO:0007669"/>
    <property type="project" value="InterPro"/>
</dbReference>
<name>A0AA52EJ34_9PROT</name>
<reference evidence="8" key="1">
    <citation type="submission" date="2023-04" db="EMBL/GenBank/DDBJ databases">
        <title>Complete genome sequence of Temperatibacter marinus.</title>
        <authorList>
            <person name="Rong J.-C."/>
            <person name="Yi M.-L."/>
            <person name="Zhao Q."/>
        </authorList>
    </citation>
    <scope>NUCLEOTIDE SEQUENCE</scope>
    <source>
        <strain evidence="8">NBRC 110045</strain>
    </source>
</reference>
<accession>A0AA52EJ34</accession>
<dbReference type="GO" id="GO:0016987">
    <property type="term" value="F:sigma factor activity"/>
    <property type="evidence" value="ECO:0007669"/>
    <property type="project" value="UniProtKB-KW"/>
</dbReference>
<keyword evidence="3" id="KW-0731">Sigma factor</keyword>
<dbReference type="PANTHER" id="PTHR30376">
    <property type="entry name" value="SIGMA FACTOR RPOH HEAT SHOCK RELATED"/>
    <property type="match status" value="1"/>
</dbReference>
<keyword evidence="4" id="KW-0238">DNA-binding</keyword>
<dbReference type="NCBIfam" id="NF005693">
    <property type="entry name" value="PRK07500.1"/>
    <property type="match status" value="1"/>
</dbReference>
<keyword evidence="5" id="KW-0804">Transcription</keyword>
<proteinExistence type="inferred from homology"/>
<dbReference type="CDD" id="cd06171">
    <property type="entry name" value="Sigma70_r4"/>
    <property type="match status" value="1"/>
</dbReference>
<gene>
    <name evidence="8" type="ORF">QGN29_03520</name>
</gene>
<dbReference type="NCBIfam" id="TIGR02937">
    <property type="entry name" value="sigma70-ECF"/>
    <property type="match status" value="1"/>
</dbReference>
<keyword evidence="8" id="KW-0548">Nucleotidyltransferase</keyword>
<dbReference type="InterPro" id="IPR007627">
    <property type="entry name" value="RNA_pol_sigma70_r2"/>
</dbReference>
<evidence type="ECO:0000256" key="1">
    <source>
        <dbReference type="ARBA" id="ARBA00007788"/>
    </source>
</evidence>